<dbReference type="Gene3D" id="3.30.300.30">
    <property type="match status" value="1"/>
</dbReference>
<evidence type="ECO:0000256" key="6">
    <source>
        <dbReference type="ARBA" id="ARBA00022475"/>
    </source>
</evidence>
<evidence type="ECO:0000256" key="10">
    <source>
        <dbReference type="ARBA" id="ARBA00023143"/>
    </source>
</evidence>
<evidence type="ECO:0000256" key="1">
    <source>
        <dbReference type="ARBA" id="ARBA00003820"/>
    </source>
</evidence>
<dbReference type="InterPro" id="IPR045851">
    <property type="entry name" value="AMP-bd_C_sf"/>
</dbReference>
<dbReference type="InterPro" id="IPR043427">
    <property type="entry name" value="YscJ/FliF"/>
</dbReference>
<evidence type="ECO:0000313" key="18">
    <source>
        <dbReference type="Proteomes" id="UP000018217"/>
    </source>
</evidence>
<dbReference type="Proteomes" id="UP000018217">
    <property type="component" value="Unassembled WGS sequence"/>
</dbReference>
<dbReference type="Pfam" id="PF08345">
    <property type="entry name" value="YscJ_FliF_C"/>
    <property type="match status" value="1"/>
</dbReference>
<evidence type="ECO:0000256" key="14">
    <source>
        <dbReference type="SAM" id="Phobius"/>
    </source>
</evidence>
<feature type="domain" description="Flagellar M-ring C-terminal" evidence="16">
    <location>
        <begin position="291"/>
        <end position="482"/>
    </location>
</feature>
<dbReference type="InterPro" id="IPR013556">
    <property type="entry name" value="Flag_M-ring_C"/>
</dbReference>
<evidence type="ECO:0000256" key="5">
    <source>
        <dbReference type="ARBA" id="ARBA00017949"/>
    </source>
</evidence>
<keyword evidence="17" id="KW-0966">Cell projection</keyword>
<dbReference type="EMBL" id="CAHS01000014">
    <property type="protein sequence ID" value="CCG86995.1"/>
    <property type="molecule type" value="Genomic_DNA"/>
</dbReference>
<feature type="compositionally biased region" description="Low complexity" evidence="13">
    <location>
        <begin position="358"/>
        <end position="395"/>
    </location>
</feature>
<protein>
    <recommendedName>
        <fullName evidence="5 12">Flagellar M-ring protein</fullName>
    </recommendedName>
</protein>
<evidence type="ECO:0000256" key="7">
    <source>
        <dbReference type="ARBA" id="ARBA00022692"/>
    </source>
</evidence>
<dbReference type="InterPro" id="IPR006182">
    <property type="entry name" value="FliF_N_dom"/>
</dbReference>
<evidence type="ECO:0000256" key="3">
    <source>
        <dbReference type="ARBA" id="ARBA00004651"/>
    </source>
</evidence>
<gene>
    <name evidence="17" type="primary">fliF</name>
    <name evidence="17" type="ORF">EPIR_1630</name>
</gene>
<evidence type="ECO:0000256" key="8">
    <source>
        <dbReference type="ARBA" id="ARBA00022989"/>
    </source>
</evidence>
<evidence type="ECO:0000259" key="15">
    <source>
        <dbReference type="Pfam" id="PF01514"/>
    </source>
</evidence>
<keyword evidence="7 14" id="KW-0812">Transmembrane</keyword>
<dbReference type="Pfam" id="PF01514">
    <property type="entry name" value="YscJ_FliF"/>
    <property type="match status" value="1"/>
</dbReference>
<accession>V5Z7K8</accession>
<evidence type="ECO:0000256" key="9">
    <source>
        <dbReference type="ARBA" id="ARBA00023136"/>
    </source>
</evidence>
<sequence length="607" mass="66019">MAVHSGGNFFKPAHQGVSFVTTLHAAVQSNVRQERVMNATATQDNPAKNGVNDLLARLRANPRVPLIVAAAAVIAIVIAMVLWAKQPDYRVLYNNLSNEDGGTIVTQLTQMNVPYKFDDQGGALLVPAAQVHELRLRLASQGLPKGGAVGFELLDKEKFGISQFSEQINYQRALEGELARTIATLGPVKDARVHLAMPKPTLFVREQKSPSASVTLALQPGRALDEGQINAVVHMVSSSVAGMPPGNVTVVDQSGRLLTQNDTTGRDLNDTQLKYASDVETRYQQRIEAILGPIVGNNNVHAQVTAQIDFNKREKTDEQYAPNSNPDQQAVRSRQTSNSEQLGGQSAGGVPGALSNQPAPANAGPVTTPNNNNANNANGANANGGQAANNAASGAQKPIPSNTRNDNTTNYEVNRTILHTKMNVGEVQRLSVAVVVNYRSDAAGKPIALNDAQIKQIENLTREAMGYSEQRGDSLNVVNSPFTENSDLGAELPFWKQPAFIDQLFEAGRWLLVLIVAFILYRKLLRPQLQRKAALEKSTREAATSAARNSTQEEGVSVKLSKDELDQERKSQHRMSAEVMSQRIREMSENDPRVVALVIRQWMKDEL</sequence>
<dbReference type="STRING" id="1161919.EPIR_1630"/>
<comment type="similarity">
    <text evidence="4 12">Belongs to the FliF family.</text>
</comment>
<comment type="subcellular location">
    <subcellularLocation>
        <location evidence="2 12">Bacterial flagellum basal body</location>
    </subcellularLocation>
    <subcellularLocation>
        <location evidence="3">Cell membrane</location>
        <topology evidence="3">Multi-pass membrane protein</topology>
    </subcellularLocation>
</comment>
<comment type="subunit">
    <text evidence="11">The basal body constitutes a major portion of the flagellar organelle and consists of four rings (L,P,S, and M) mounted on a central rod. The M ring is integral to the inner membrane of the cell and may be connected to the flagellar rod via the S ring. The S (supramembrane ring) lies just distal to the M ring. The L and P rings lie in the outer membrane and the periplasmic space, respectively.</text>
</comment>
<dbReference type="PIRSF" id="PIRSF004862">
    <property type="entry name" value="FliF"/>
    <property type="match status" value="1"/>
</dbReference>
<keyword evidence="10 12" id="KW-0975">Bacterial flagellum</keyword>
<feature type="compositionally biased region" description="Polar residues" evidence="13">
    <location>
        <begin position="321"/>
        <end position="344"/>
    </location>
</feature>
<dbReference type="AlphaFoldDB" id="V5Z7K8"/>
<keyword evidence="18" id="KW-1185">Reference proteome</keyword>
<evidence type="ECO:0000313" key="17">
    <source>
        <dbReference type="EMBL" id="CCG86995.1"/>
    </source>
</evidence>
<feature type="compositionally biased region" description="Basic and acidic residues" evidence="13">
    <location>
        <begin position="560"/>
        <end position="570"/>
    </location>
</feature>
<keyword evidence="8 14" id="KW-1133">Transmembrane helix</keyword>
<feature type="domain" description="Flagellar M-ring N-terminal" evidence="15">
    <location>
        <begin position="85"/>
        <end position="259"/>
    </location>
</feature>
<feature type="transmembrane region" description="Helical" evidence="14">
    <location>
        <begin position="64"/>
        <end position="84"/>
    </location>
</feature>
<dbReference type="InterPro" id="IPR000067">
    <property type="entry name" value="FlgMring_FliF"/>
</dbReference>
<name>V5Z7K8_9GAMM</name>
<dbReference type="GO" id="GO:0009431">
    <property type="term" value="C:bacterial-type flagellum basal body, MS ring"/>
    <property type="evidence" value="ECO:0007669"/>
    <property type="project" value="InterPro"/>
</dbReference>
<evidence type="ECO:0000256" key="2">
    <source>
        <dbReference type="ARBA" id="ARBA00004117"/>
    </source>
</evidence>
<keyword evidence="6" id="KW-1003">Cell membrane</keyword>
<dbReference type="GO" id="GO:0003774">
    <property type="term" value="F:cytoskeletal motor activity"/>
    <property type="evidence" value="ECO:0007669"/>
    <property type="project" value="InterPro"/>
</dbReference>
<evidence type="ECO:0000256" key="4">
    <source>
        <dbReference type="ARBA" id="ARBA00007971"/>
    </source>
</evidence>
<comment type="caution">
    <text evidence="17">The sequence shown here is derived from an EMBL/GenBank/DDBJ whole genome shotgun (WGS) entry which is preliminary data.</text>
</comment>
<keyword evidence="17" id="KW-0282">Flagellum</keyword>
<keyword evidence="9 14" id="KW-0472">Membrane</keyword>
<feature type="region of interest" description="Disordered" evidence="13">
    <location>
        <begin position="314"/>
        <end position="410"/>
    </location>
</feature>
<dbReference type="NCBIfam" id="TIGR00206">
    <property type="entry name" value="fliF"/>
    <property type="match status" value="1"/>
</dbReference>
<dbReference type="PANTHER" id="PTHR30046">
    <property type="entry name" value="FLAGELLAR M-RING PROTEIN"/>
    <property type="match status" value="1"/>
</dbReference>
<evidence type="ECO:0000256" key="13">
    <source>
        <dbReference type="SAM" id="MobiDB-lite"/>
    </source>
</evidence>
<feature type="compositionally biased region" description="Polar residues" evidence="13">
    <location>
        <begin position="399"/>
        <end position="410"/>
    </location>
</feature>
<proteinExistence type="inferred from homology"/>
<organism evidence="17 18">
    <name type="scientific">Erwinia piriflorinigrans CFBP 5888</name>
    <dbReference type="NCBI Taxonomy" id="1161919"/>
    <lineage>
        <taxon>Bacteria</taxon>
        <taxon>Pseudomonadati</taxon>
        <taxon>Pseudomonadota</taxon>
        <taxon>Gammaproteobacteria</taxon>
        <taxon>Enterobacterales</taxon>
        <taxon>Erwiniaceae</taxon>
        <taxon>Erwinia</taxon>
    </lineage>
</organism>
<evidence type="ECO:0000256" key="12">
    <source>
        <dbReference type="PIRNR" id="PIRNR004862"/>
    </source>
</evidence>
<evidence type="ECO:0000259" key="16">
    <source>
        <dbReference type="Pfam" id="PF08345"/>
    </source>
</evidence>
<dbReference type="GO" id="GO:0071973">
    <property type="term" value="P:bacterial-type flagellum-dependent cell motility"/>
    <property type="evidence" value="ECO:0007669"/>
    <property type="project" value="InterPro"/>
</dbReference>
<comment type="function">
    <text evidence="1 12">The M ring may be actively involved in energy transduction.</text>
</comment>
<dbReference type="PRINTS" id="PR01009">
    <property type="entry name" value="FLGMRINGFLIF"/>
</dbReference>
<feature type="region of interest" description="Disordered" evidence="13">
    <location>
        <begin position="540"/>
        <end position="574"/>
    </location>
</feature>
<dbReference type="PANTHER" id="PTHR30046:SF0">
    <property type="entry name" value="FLAGELLAR M-RING PROTEIN"/>
    <property type="match status" value="1"/>
</dbReference>
<keyword evidence="17" id="KW-0969">Cilium</keyword>
<evidence type="ECO:0000256" key="11">
    <source>
        <dbReference type="ARBA" id="ARBA00025936"/>
    </source>
</evidence>
<dbReference type="GO" id="GO:0005886">
    <property type="term" value="C:plasma membrane"/>
    <property type="evidence" value="ECO:0007669"/>
    <property type="project" value="UniProtKB-SubCell"/>
</dbReference>
<reference evidence="17 18" key="1">
    <citation type="journal article" date="2013" name="Syst. Appl. Microbiol.">
        <title>Phylogenetic position and virulence apparatus of the pear flower necrosis pathogen Erwinia piriflorinigrans CFBP 5888T as assessed by comparative genomics.</title>
        <authorList>
            <person name="Smits T.H."/>
            <person name="Rezzonico F."/>
            <person name="Lopez M.M."/>
            <person name="Blom J."/>
            <person name="Goesmann A."/>
            <person name="Frey J.E."/>
            <person name="Duffy B."/>
        </authorList>
    </citation>
    <scope>NUCLEOTIDE SEQUENCE [LARGE SCALE GENOMIC DNA]</scope>
    <source>
        <strain evidence="18">CFBP5888</strain>
    </source>
</reference>